<evidence type="ECO:0000259" key="6">
    <source>
        <dbReference type="Pfam" id="PF25967"/>
    </source>
</evidence>
<comment type="subcellular location">
    <subcellularLocation>
        <location evidence="1">Cell inner membrane</location>
        <topology evidence="1">Lipid-anchor</topology>
    </subcellularLocation>
</comment>
<sequence length="379" mass="40309">MTSHARVTLLSSLIISTILLSGCDNSGDQQPHTQIPQVSVHIVSSAPLSVTTELPGRTLAYRVAEVRPQVSGIILQRNFVEGSDVNAGQSLYQIDPATYQAAYNSAKGDEAKAEAAAAIAHLTVKRYAPLLGTQYISQQEYDQAVATARQADADVIAAKATVESARINLAYTKVTSPIGGRIGKSSVTEGALVTNGQADAMATVQQLDPIYVDVTESSNDFMRLKQESLQHGSDTKSVQLIMENGQPYALKGTLQFSDVTVDESTGSITLRAIFPNPQHSLLPGMFVRARIDEGVAPNAILIPQQGVTRTPRGDASVMIVNDKNQVESRQVATSQAIGDKWLITSGLKSGEKVIVSGLQKVRPGVTVKAEVDTATSVAQ</sequence>
<dbReference type="Pfam" id="PF25876">
    <property type="entry name" value="HH_MFP_RND"/>
    <property type="match status" value="1"/>
</dbReference>
<feature type="domain" description="Multidrug resistance protein MdtA-like C-terminal permuted SH3" evidence="6">
    <location>
        <begin position="298"/>
        <end position="360"/>
    </location>
</feature>
<comment type="similarity">
    <text evidence="2">Belongs to the membrane fusion protein (MFP) (TC 8.A.1) family.</text>
</comment>
<dbReference type="Gene3D" id="2.40.50.100">
    <property type="match status" value="1"/>
</dbReference>
<feature type="domain" description="Multidrug resistance protein MdtA-like alpha-helical hairpin" evidence="3">
    <location>
        <begin position="103"/>
        <end position="172"/>
    </location>
</feature>
<dbReference type="SUPFAM" id="SSF111369">
    <property type="entry name" value="HlyD-like secretion proteins"/>
    <property type="match status" value="1"/>
</dbReference>
<dbReference type="Pfam" id="PF25944">
    <property type="entry name" value="Beta-barrel_RND"/>
    <property type="match status" value="1"/>
</dbReference>
<dbReference type="RefSeq" id="WP_142513242.1">
    <property type="nucleotide sequence ID" value="NZ_CABGGW010000017.1"/>
</dbReference>
<dbReference type="Proteomes" id="UP000317374">
    <property type="component" value="Unassembled WGS sequence"/>
</dbReference>
<evidence type="ECO:0000259" key="5">
    <source>
        <dbReference type="Pfam" id="PF25944"/>
    </source>
</evidence>
<dbReference type="InterPro" id="IPR058627">
    <property type="entry name" value="MdtA-like_C"/>
</dbReference>
<dbReference type="InterPro" id="IPR058624">
    <property type="entry name" value="MdtA-like_HH"/>
</dbReference>
<dbReference type="Gene3D" id="2.40.30.170">
    <property type="match status" value="1"/>
</dbReference>
<dbReference type="Gene3D" id="2.40.420.20">
    <property type="match status" value="1"/>
</dbReference>
<proteinExistence type="inferred from homology"/>
<evidence type="ECO:0000313" key="7">
    <source>
        <dbReference type="EMBL" id="VUS58311.1"/>
    </source>
</evidence>
<dbReference type="Gene3D" id="1.10.287.470">
    <property type="entry name" value="Helix hairpin bin"/>
    <property type="match status" value="1"/>
</dbReference>
<dbReference type="Pfam" id="PF25967">
    <property type="entry name" value="RND-MFP_C"/>
    <property type="match status" value="1"/>
</dbReference>
<dbReference type="NCBIfam" id="TIGR01730">
    <property type="entry name" value="RND_mfp"/>
    <property type="match status" value="1"/>
</dbReference>
<organism evidence="7 8">
    <name type="scientific">Klebsiella huaxiensis</name>
    <dbReference type="NCBI Taxonomy" id="2153354"/>
    <lineage>
        <taxon>Bacteria</taxon>
        <taxon>Pseudomonadati</taxon>
        <taxon>Pseudomonadota</taxon>
        <taxon>Gammaproteobacteria</taxon>
        <taxon>Enterobacterales</taxon>
        <taxon>Enterobacteriaceae</taxon>
        <taxon>Klebsiella/Raoultella group</taxon>
        <taxon>Klebsiella</taxon>
    </lineage>
</organism>
<evidence type="ECO:0000256" key="2">
    <source>
        <dbReference type="ARBA" id="ARBA00009477"/>
    </source>
</evidence>
<dbReference type="PANTHER" id="PTHR30158">
    <property type="entry name" value="ACRA/E-RELATED COMPONENT OF DRUG EFFLUX TRANSPORTER"/>
    <property type="match status" value="1"/>
</dbReference>
<dbReference type="GO" id="GO:0046677">
    <property type="term" value="P:response to antibiotic"/>
    <property type="evidence" value="ECO:0007669"/>
    <property type="project" value="TreeGrafter"/>
</dbReference>
<evidence type="ECO:0000259" key="4">
    <source>
        <dbReference type="Pfam" id="PF25917"/>
    </source>
</evidence>
<evidence type="ECO:0000313" key="8">
    <source>
        <dbReference type="Proteomes" id="UP000317374"/>
    </source>
</evidence>
<feature type="domain" description="Multidrug resistance protein MdtA-like beta-barrel" evidence="5">
    <location>
        <begin position="209"/>
        <end position="294"/>
    </location>
</feature>
<dbReference type="FunFam" id="1.10.287.470:FF:000002">
    <property type="entry name" value="Efflux RND transporter periplasmic adaptor subunit"/>
    <property type="match status" value="1"/>
</dbReference>
<dbReference type="EMBL" id="CABGGW010000017">
    <property type="protein sequence ID" value="VUS58311.1"/>
    <property type="molecule type" value="Genomic_DNA"/>
</dbReference>
<feature type="domain" description="Multidrug resistance protein MdtA-like barrel-sandwich hybrid" evidence="4">
    <location>
        <begin position="62"/>
        <end position="205"/>
    </location>
</feature>
<dbReference type="FunFam" id="2.40.420.20:FF:000001">
    <property type="entry name" value="Efflux RND transporter periplasmic adaptor subunit"/>
    <property type="match status" value="1"/>
</dbReference>
<dbReference type="Pfam" id="PF25917">
    <property type="entry name" value="BSH_RND"/>
    <property type="match status" value="1"/>
</dbReference>
<protein>
    <submittedName>
        <fullName evidence="7">Multidrug export protein AcrE</fullName>
    </submittedName>
</protein>
<dbReference type="PANTHER" id="PTHR30158:SF21">
    <property type="entry name" value="MULTIDRUG EXPORT PROTEIN ACRE"/>
    <property type="match status" value="1"/>
</dbReference>
<evidence type="ECO:0000256" key="1">
    <source>
        <dbReference type="ARBA" id="ARBA00004519"/>
    </source>
</evidence>
<name>A0A564JNK4_9ENTR</name>
<dbReference type="InterPro" id="IPR058626">
    <property type="entry name" value="MdtA-like_b-barrel"/>
</dbReference>
<dbReference type="OrthoDB" id="9800613at2"/>
<accession>A0A564JNK4</accession>
<dbReference type="AlphaFoldDB" id="A0A564JNK4"/>
<dbReference type="PROSITE" id="PS51257">
    <property type="entry name" value="PROKAR_LIPOPROTEIN"/>
    <property type="match status" value="1"/>
</dbReference>
<dbReference type="GO" id="GO:0022857">
    <property type="term" value="F:transmembrane transporter activity"/>
    <property type="evidence" value="ECO:0007669"/>
    <property type="project" value="InterPro"/>
</dbReference>
<evidence type="ECO:0000259" key="3">
    <source>
        <dbReference type="Pfam" id="PF25876"/>
    </source>
</evidence>
<gene>
    <name evidence="7" type="primary">acrE</name>
    <name evidence="7" type="ORF">SB6422_05623</name>
</gene>
<dbReference type="InterPro" id="IPR058625">
    <property type="entry name" value="MdtA-like_BSH"/>
</dbReference>
<dbReference type="GO" id="GO:0005886">
    <property type="term" value="C:plasma membrane"/>
    <property type="evidence" value="ECO:0007669"/>
    <property type="project" value="UniProtKB-SubCell"/>
</dbReference>
<reference evidence="7 8" key="1">
    <citation type="submission" date="2019-07" db="EMBL/GenBank/DDBJ databases">
        <authorList>
            <person name="Brisse S."/>
            <person name="Rodrigues C."/>
            <person name="Thorpe H."/>
        </authorList>
    </citation>
    <scope>NUCLEOTIDE SEQUENCE [LARGE SCALE GENOMIC DNA]</scope>
    <source>
        <strain evidence="7">SB6422</strain>
    </source>
</reference>
<dbReference type="InterPro" id="IPR006143">
    <property type="entry name" value="RND_pump_MFP"/>
</dbReference>